<proteinExistence type="predicted"/>
<dbReference type="EMBL" id="AWQX01000006">
    <property type="protein sequence ID" value="EST36650.1"/>
    <property type="molecule type" value="Genomic_DNA"/>
</dbReference>
<dbReference type="PATRIC" id="fig|1352936.5.peg.174"/>
<name>V6KWW5_STRRC</name>
<keyword evidence="4" id="KW-1185">Reference proteome</keyword>
<reference evidence="3 4" key="1">
    <citation type="journal article" date="2014" name="Genome Announc.">
        <title>Draft Genome Sequence of Streptomyces roseochromogenes subsp. oscitans DS 12.976, Producer of the Aminocoumarin Antibiotic Clorobiocin.</title>
        <authorList>
            <person name="Ruckert C."/>
            <person name="Kalinowski J."/>
            <person name="Heide L."/>
            <person name="Apel A.K."/>
        </authorList>
    </citation>
    <scope>NUCLEOTIDE SEQUENCE [LARGE SCALE GENOMIC DNA]</scope>
    <source>
        <strain evidence="3 4">DS 12.976</strain>
    </source>
</reference>
<gene>
    <name evidence="3" type="ORF">M878_00720</name>
</gene>
<accession>V6KWW5</accession>
<dbReference type="HOGENOM" id="CLU_1546758_0_0_11"/>
<comment type="caution">
    <text evidence="3">The sequence shown here is derived from an EMBL/GenBank/DDBJ whole genome shotgun (WGS) entry which is preliminary data.</text>
</comment>
<sequence>MWILLSLDHVGRTVAFLPPVWTRIPAADRIGVAAVVLLVAFVALIVGTRVRQVHFRSLRRPRSRGAESVDASWFTAHTLDGFPEDAVRAAFKAQDAPSPDRLYAAWVLATHAHGMTAAWLERNLALPPQAAHLIVDAAEARHGEVVFRDVRDECARVPDSGSDPPDRRPENGR</sequence>
<organism evidence="3 4">
    <name type="scientific">Streptomyces roseochromogenus subsp. oscitans DS 12.976</name>
    <dbReference type="NCBI Taxonomy" id="1352936"/>
    <lineage>
        <taxon>Bacteria</taxon>
        <taxon>Bacillati</taxon>
        <taxon>Actinomycetota</taxon>
        <taxon>Actinomycetes</taxon>
        <taxon>Kitasatosporales</taxon>
        <taxon>Streptomycetaceae</taxon>
        <taxon>Streptomyces</taxon>
    </lineage>
</organism>
<keyword evidence="2" id="KW-1133">Transmembrane helix</keyword>
<feature type="region of interest" description="Disordered" evidence="1">
    <location>
        <begin position="154"/>
        <end position="173"/>
    </location>
</feature>
<keyword evidence="2" id="KW-0812">Transmembrane</keyword>
<dbReference type="Proteomes" id="UP000017984">
    <property type="component" value="Chromosome"/>
</dbReference>
<evidence type="ECO:0000313" key="3">
    <source>
        <dbReference type="EMBL" id="EST36650.1"/>
    </source>
</evidence>
<evidence type="ECO:0000313" key="4">
    <source>
        <dbReference type="Proteomes" id="UP000017984"/>
    </source>
</evidence>
<feature type="transmembrane region" description="Helical" evidence="2">
    <location>
        <begin position="30"/>
        <end position="50"/>
    </location>
</feature>
<dbReference type="AlphaFoldDB" id="V6KWW5"/>
<feature type="compositionally biased region" description="Basic and acidic residues" evidence="1">
    <location>
        <begin position="164"/>
        <end position="173"/>
    </location>
</feature>
<evidence type="ECO:0000256" key="2">
    <source>
        <dbReference type="SAM" id="Phobius"/>
    </source>
</evidence>
<evidence type="ECO:0000256" key="1">
    <source>
        <dbReference type="SAM" id="MobiDB-lite"/>
    </source>
</evidence>
<protein>
    <submittedName>
        <fullName evidence="3">Uncharacterized protein</fullName>
    </submittedName>
</protein>
<keyword evidence="2" id="KW-0472">Membrane</keyword>